<protein>
    <submittedName>
        <fullName evidence="3">Glycosyltransferase family 4 protein</fullName>
    </submittedName>
</protein>
<dbReference type="Proteomes" id="UP000672039">
    <property type="component" value="Chromosome"/>
</dbReference>
<dbReference type="CDD" id="cd03801">
    <property type="entry name" value="GT4_PimA-like"/>
    <property type="match status" value="1"/>
</dbReference>
<keyword evidence="4" id="KW-1185">Reference proteome</keyword>
<feature type="domain" description="Glycosyltransferase subfamily 4-like N-terminal" evidence="2">
    <location>
        <begin position="16"/>
        <end position="178"/>
    </location>
</feature>
<evidence type="ECO:0000259" key="2">
    <source>
        <dbReference type="Pfam" id="PF13579"/>
    </source>
</evidence>
<dbReference type="EMBL" id="CP072801">
    <property type="protein sequence ID" value="QTR45650.1"/>
    <property type="molecule type" value="Genomic_DNA"/>
</dbReference>
<organism evidence="3 4">
    <name type="scientific">Thiothrix litoralis</name>
    <dbReference type="NCBI Taxonomy" id="2891210"/>
    <lineage>
        <taxon>Bacteria</taxon>
        <taxon>Pseudomonadati</taxon>
        <taxon>Pseudomonadota</taxon>
        <taxon>Gammaproteobacteria</taxon>
        <taxon>Thiotrichales</taxon>
        <taxon>Thiotrichaceae</taxon>
        <taxon>Thiothrix</taxon>
    </lineage>
</organism>
<gene>
    <name evidence="3" type="ORF">J9253_16830</name>
</gene>
<accession>A0ABX7WQ54</accession>
<dbReference type="RefSeq" id="WP_210222048.1">
    <property type="nucleotide sequence ID" value="NZ_CP072801.1"/>
</dbReference>
<dbReference type="InterPro" id="IPR001296">
    <property type="entry name" value="Glyco_trans_1"/>
</dbReference>
<dbReference type="SUPFAM" id="SSF53756">
    <property type="entry name" value="UDP-Glycosyltransferase/glycogen phosphorylase"/>
    <property type="match status" value="1"/>
</dbReference>
<evidence type="ECO:0000259" key="1">
    <source>
        <dbReference type="Pfam" id="PF00534"/>
    </source>
</evidence>
<name>A0ABX7WQ54_9GAMM</name>
<evidence type="ECO:0000313" key="4">
    <source>
        <dbReference type="Proteomes" id="UP000672039"/>
    </source>
</evidence>
<sequence>MSATTILSAYYRHKQGGFTTRLYRAYRALDAAGYRVIYVATEKLPVEGEHIQPVILPMRSKPSSLWYWPEFYLRAMRELRRLTREHQVQQHVMFSFFYATLSILASWGLGVKTLTFVRGDDIFDAAKKRFARPRIWAHSLLEKLGMRYSHQVITTSDTMKASINQRSGGQEKTASLPNNIVTQPLDIHLPNIRADTVRIATVSVLNPRKNLMLVLRALSQLPPDQRWEYLLIGSDNSGKHYLEELQAFTAEAGLSDRVHFLGWRDDVATLLQSCHLLVLPTLHEGSPNALLEAMGYGLPCLASHIPEIREILPDRELLFDPHHPAELTHKLERFLQLPGYAGVIKVKTAQCKARYTFDWDQRMVALVDAANG</sequence>
<proteinExistence type="predicted"/>
<dbReference type="InterPro" id="IPR028098">
    <property type="entry name" value="Glyco_trans_4-like_N"/>
</dbReference>
<dbReference type="Pfam" id="PF13579">
    <property type="entry name" value="Glyco_trans_4_4"/>
    <property type="match status" value="1"/>
</dbReference>
<reference evidence="3 4" key="1">
    <citation type="submission" date="2021-04" db="EMBL/GenBank/DDBJ databases">
        <title>Genomics, taxonomy and metabolism of representatives of sulfur bacteria of the genus Thiothrix: Thiothrix fructosivorans QT, Thiothrix unzii A1T and three new species, Thiothrix subterranea sp. nov., Thiothrix litoralis sp. nov. and 'Candidatus Thiothrix anitrata' sp. nov.</title>
        <authorList>
            <person name="Ravin N.V."/>
            <person name="Smolyakov D."/>
            <person name="Rudenko T.S."/>
            <person name="Mardanov A.V."/>
            <person name="Beletsky A.V."/>
            <person name="Markov N.D."/>
            <person name="Fomenkov A.I."/>
            <person name="Roberts R.J."/>
            <person name="Karnachuk O.V."/>
            <person name="Novikov A."/>
            <person name="Grabovich M.Y."/>
        </authorList>
    </citation>
    <scope>NUCLEOTIDE SEQUENCE [LARGE SCALE GENOMIC DNA]</scope>
    <source>
        <strain evidence="3 4">AS</strain>
    </source>
</reference>
<dbReference type="PANTHER" id="PTHR12526">
    <property type="entry name" value="GLYCOSYLTRANSFERASE"/>
    <property type="match status" value="1"/>
</dbReference>
<dbReference type="Gene3D" id="3.40.50.2000">
    <property type="entry name" value="Glycogen Phosphorylase B"/>
    <property type="match status" value="2"/>
</dbReference>
<feature type="domain" description="Glycosyl transferase family 1" evidence="1">
    <location>
        <begin position="194"/>
        <end position="338"/>
    </location>
</feature>
<dbReference type="Pfam" id="PF00534">
    <property type="entry name" value="Glycos_transf_1"/>
    <property type="match status" value="1"/>
</dbReference>
<evidence type="ECO:0000313" key="3">
    <source>
        <dbReference type="EMBL" id="QTR45650.1"/>
    </source>
</evidence>